<accession>A0A5C7AHV0</accession>
<dbReference type="OrthoDB" id="1142316at2"/>
<dbReference type="Pfam" id="PF01266">
    <property type="entry name" value="DAO"/>
    <property type="match status" value="1"/>
</dbReference>
<keyword evidence="3" id="KW-1185">Reference proteome</keyword>
<dbReference type="SUPFAM" id="SSF51905">
    <property type="entry name" value="FAD/NAD(P)-binding domain"/>
    <property type="match status" value="1"/>
</dbReference>
<dbReference type="RefSeq" id="WP_146892121.1">
    <property type="nucleotide sequence ID" value="NZ_VORX01000003.1"/>
</dbReference>
<evidence type="ECO:0000313" key="2">
    <source>
        <dbReference type="EMBL" id="TXE08320.1"/>
    </source>
</evidence>
<evidence type="ECO:0000313" key="3">
    <source>
        <dbReference type="Proteomes" id="UP000321734"/>
    </source>
</evidence>
<dbReference type="PANTHER" id="PTHR42685">
    <property type="entry name" value="GERANYLGERANYL DIPHOSPHATE REDUCTASE"/>
    <property type="match status" value="1"/>
</dbReference>
<name>A0A5C7AHV0_9FLAO</name>
<dbReference type="PRINTS" id="PR00420">
    <property type="entry name" value="RNGMNOXGNASE"/>
</dbReference>
<reference evidence="2 3" key="1">
    <citation type="submission" date="2019-08" db="EMBL/GenBank/DDBJ databases">
        <title>Genome sequence of Gelidibacter salicanalis IC162T.</title>
        <authorList>
            <person name="Bowman J.P."/>
        </authorList>
    </citation>
    <scope>NUCLEOTIDE SEQUENCE [LARGE SCALE GENOMIC DNA]</scope>
    <source>
        <strain evidence="2 3">IC162</strain>
    </source>
</reference>
<feature type="domain" description="FAD dependent oxidoreductase" evidence="1">
    <location>
        <begin position="16"/>
        <end position="49"/>
    </location>
</feature>
<sequence length="385" mass="42899">MIAKSSCLKNRGNTFDVLIIGGGLAGLSAAIHLQKKDVNVVLIEKNSYPRHKVCGEYISNEVLPYLSYLGVDVFKLGAKKITRFELSSIKSKLLAADLPLGGFGISRYTLDEALFLEAKAVGVHVIQDTVVEVRFSGELFTITTKDHGSFHAQLTIGAYGKRTNLDVKLNREFIKNKSPYLAVKTHVNGDFPEDVVALHNFEGGYCGVSKVEDDSINLCYITNLEAFKKFKDIEEFQQRVVFKNTYLKSIFENSTPVFDAPLSISQISFDRKSPVVQHMLMCGDSAGMIHPLCGNGMSMAIRSAQIASELILDYFDNGITRSSLEIAYTKAWNQQFKNRLKVGHLVAKVFDHPNVSETALSALKMMPFLMPFIIQQTHGKRMQIQ</sequence>
<dbReference type="InterPro" id="IPR050407">
    <property type="entry name" value="Geranylgeranyl_reductase"/>
</dbReference>
<organism evidence="2 3">
    <name type="scientific">Gelidibacter salicanalis</name>
    <dbReference type="NCBI Taxonomy" id="291193"/>
    <lineage>
        <taxon>Bacteria</taxon>
        <taxon>Pseudomonadati</taxon>
        <taxon>Bacteroidota</taxon>
        <taxon>Flavobacteriia</taxon>
        <taxon>Flavobacteriales</taxon>
        <taxon>Flavobacteriaceae</taxon>
        <taxon>Gelidibacter</taxon>
    </lineage>
</organism>
<dbReference type="AlphaFoldDB" id="A0A5C7AHV0"/>
<dbReference type="EMBL" id="VORX01000003">
    <property type="protein sequence ID" value="TXE08320.1"/>
    <property type="molecule type" value="Genomic_DNA"/>
</dbReference>
<comment type="caution">
    <text evidence="2">The sequence shown here is derived from an EMBL/GenBank/DDBJ whole genome shotgun (WGS) entry which is preliminary data.</text>
</comment>
<dbReference type="Gene3D" id="3.50.50.60">
    <property type="entry name" value="FAD/NAD(P)-binding domain"/>
    <property type="match status" value="1"/>
</dbReference>
<gene>
    <name evidence="2" type="ORF">ES711_07375</name>
</gene>
<dbReference type="InterPro" id="IPR006076">
    <property type="entry name" value="FAD-dep_OxRdtase"/>
</dbReference>
<proteinExistence type="predicted"/>
<dbReference type="PANTHER" id="PTHR42685:SF22">
    <property type="entry name" value="CONDITIONED MEDIUM FACTOR RECEPTOR 1"/>
    <property type="match status" value="1"/>
</dbReference>
<evidence type="ECO:0000259" key="1">
    <source>
        <dbReference type="Pfam" id="PF01266"/>
    </source>
</evidence>
<dbReference type="Proteomes" id="UP000321734">
    <property type="component" value="Unassembled WGS sequence"/>
</dbReference>
<dbReference type="InterPro" id="IPR036188">
    <property type="entry name" value="FAD/NAD-bd_sf"/>
</dbReference>
<protein>
    <submittedName>
        <fullName evidence="2">NAD(P)/FAD-dependent oxidoreductase</fullName>
    </submittedName>
</protein>